<dbReference type="InterPro" id="IPR004477">
    <property type="entry name" value="ComEC_N"/>
</dbReference>
<comment type="caution">
    <text evidence="8">The sequence shown here is derived from an EMBL/GenBank/DDBJ whole genome shotgun (WGS) entry which is preliminary data.</text>
</comment>
<dbReference type="Gene3D" id="3.60.15.10">
    <property type="entry name" value="Ribonuclease Z/Hydroxyacylglutathione hydrolase-like"/>
    <property type="match status" value="1"/>
</dbReference>
<keyword evidence="5 6" id="KW-0472">Membrane</keyword>
<dbReference type="Proteomes" id="UP001597453">
    <property type="component" value="Unassembled WGS sequence"/>
</dbReference>
<reference evidence="9" key="1">
    <citation type="journal article" date="2019" name="Int. J. Syst. Evol. Microbiol.">
        <title>The Global Catalogue of Microorganisms (GCM) 10K type strain sequencing project: providing services to taxonomists for standard genome sequencing and annotation.</title>
        <authorList>
            <consortium name="The Broad Institute Genomics Platform"/>
            <consortium name="The Broad Institute Genome Sequencing Center for Infectious Disease"/>
            <person name="Wu L."/>
            <person name="Ma J."/>
        </authorList>
    </citation>
    <scope>NUCLEOTIDE SEQUENCE [LARGE SCALE GENOMIC DNA]</scope>
    <source>
        <strain evidence="9">TISTR 1511</strain>
    </source>
</reference>
<feature type="transmembrane region" description="Helical" evidence="6">
    <location>
        <begin position="85"/>
        <end position="105"/>
    </location>
</feature>
<dbReference type="SMART" id="SM00849">
    <property type="entry name" value="Lactamase_B"/>
    <property type="match status" value="1"/>
</dbReference>
<evidence type="ECO:0000256" key="5">
    <source>
        <dbReference type="ARBA" id="ARBA00023136"/>
    </source>
</evidence>
<evidence type="ECO:0000256" key="3">
    <source>
        <dbReference type="ARBA" id="ARBA00022692"/>
    </source>
</evidence>
<dbReference type="InterPro" id="IPR052159">
    <property type="entry name" value="Competence_DNA_uptake"/>
</dbReference>
<evidence type="ECO:0000313" key="9">
    <source>
        <dbReference type="Proteomes" id="UP001597453"/>
    </source>
</evidence>
<feature type="transmembrane region" description="Helical" evidence="6">
    <location>
        <begin position="26"/>
        <end position="45"/>
    </location>
</feature>
<keyword evidence="9" id="KW-1185">Reference proteome</keyword>
<sequence length="858" mass="90106">MSHDMNGGAAAGVRNSETSAGQPPDLRMFVVALVAWATAWVAVGAPDASPTIALLAAAAMVCGLVVLAANRRLPRKPASHWRRDWFALASVAAAASMLVAAMVAVRAPARTPQLLIDAAESQTERGYTLVITGAGKPAAGAQFGPPSLRYRAQIQHVELRPEPNLTSKGQHDEQTPLDGVPVVVTLPVARANIGPSSDVRDSQMPGSADASEALPIGTTVQVRAKVRLTDPGDSAVAMLYAKGPVQLRAPPHPLLQMAHDVRTQTAAVAAMLPAPGNMLIPGLAAGDEQLVSDDLNHDMKATSLTHLTAVSGSNIAVIVAGVLLLGRWVGFGRVWRLVLALPVLAAFVCLVTPQGSVIRATAMAVIVIGIDLAGRKVAGVPVLSLAVLGLLVADPWLSRDYGFALSAAATAGLLLGTRPLANLLQRWLPQSVALLIAVPTVAQVACQPILLLLEPSLPTYGVLANLLAAPAAPIATLAGLLLVAAVVVAPALAPIVAWLAWLPAQWIGLVAEAFAAFPAANLPWPGGLPGALLWIATITAIVIACSPRSLPPWLHGRPSGLQQRAWCLLQRIASGLVVTAAIVVSVIWVGRMAVRMRDFPHDWRLVACDVGQGDALLLRGGSLTMLVDTGLEPEPVARCLRDFGIREIDVLVLTHFDADHAGAADALPVPVRSLWVPDTEDARTEPLVQRFHRAQIPVTHVATDDRVTIGDLEITVLWPRRATDGSPSSLADNDGSVILRADPTADCQTGCVSSLLLGDSGEAVQQQLDPATLPADIVKVAHHGSRDQFADAYGYARAQLAVISVGADNGYGHPTQSTLTVLANAQTPWLRTDEHGDIAVFADRRQHTVPQVWTSRNN</sequence>
<dbReference type="RefSeq" id="WP_159421439.1">
    <property type="nucleotide sequence ID" value="NZ_JBHUNF010000009.1"/>
</dbReference>
<dbReference type="PANTHER" id="PTHR30619:SF1">
    <property type="entry name" value="RECOMBINATION PROTEIN 2"/>
    <property type="match status" value="1"/>
</dbReference>
<evidence type="ECO:0000313" key="8">
    <source>
        <dbReference type="EMBL" id="MFD2675455.1"/>
    </source>
</evidence>
<evidence type="ECO:0000256" key="6">
    <source>
        <dbReference type="SAM" id="Phobius"/>
    </source>
</evidence>
<gene>
    <name evidence="8" type="ORF">ACFSUQ_09145</name>
</gene>
<evidence type="ECO:0000256" key="4">
    <source>
        <dbReference type="ARBA" id="ARBA00022989"/>
    </source>
</evidence>
<dbReference type="SUPFAM" id="SSF56281">
    <property type="entry name" value="Metallo-hydrolase/oxidoreductase"/>
    <property type="match status" value="1"/>
</dbReference>
<dbReference type="Pfam" id="PF00753">
    <property type="entry name" value="Lactamase_B"/>
    <property type="match status" value="1"/>
</dbReference>
<feature type="transmembrane region" description="Helical" evidence="6">
    <location>
        <begin position="530"/>
        <end position="547"/>
    </location>
</feature>
<keyword evidence="2" id="KW-1003">Cell membrane</keyword>
<feature type="transmembrane region" description="Helical" evidence="6">
    <location>
        <begin position="337"/>
        <end position="370"/>
    </location>
</feature>
<feature type="transmembrane region" description="Helical" evidence="6">
    <location>
        <begin position="433"/>
        <end position="453"/>
    </location>
</feature>
<evidence type="ECO:0000256" key="2">
    <source>
        <dbReference type="ARBA" id="ARBA00022475"/>
    </source>
</evidence>
<feature type="domain" description="Metallo-beta-lactamase" evidence="7">
    <location>
        <begin position="612"/>
        <end position="782"/>
    </location>
</feature>
<feature type="transmembrane region" description="Helical" evidence="6">
    <location>
        <begin position="304"/>
        <end position="325"/>
    </location>
</feature>
<evidence type="ECO:0000256" key="1">
    <source>
        <dbReference type="ARBA" id="ARBA00004651"/>
    </source>
</evidence>
<dbReference type="NCBIfam" id="TIGR00360">
    <property type="entry name" value="ComEC_N-term"/>
    <property type="match status" value="1"/>
</dbReference>
<dbReference type="InterPro" id="IPR036866">
    <property type="entry name" value="RibonucZ/Hydroxyglut_hydro"/>
</dbReference>
<proteinExistence type="predicted"/>
<name>A0ABW5RL08_9MICO</name>
<feature type="transmembrane region" description="Helical" evidence="6">
    <location>
        <begin position="568"/>
        <end position="590"/>
    </location>
</feature>
<protein>
    <submittedName>
        <fullName evidence="8">ComEC/Rec2 family competence protein</fullName>
    </submittedName>
</protein>
<feature type="transmembrane region" description="Helical" evidence="6">
    <location>
        <begin position="473"/>
        <end position="499"/>
    </location>
</feature>
<organism evidence="8 9">
    <name type="scientific">Gulosibacter bifidus</name>
    <dbReference type="NCBI Taxonomy" id="272239"/>
    <lineage>
        <taxon>Bacteria</taxon>
        <taxon>Bacillati</taxon>
        <taxon>Actinomycetota</taxon>
        <taxon>Actinomycetes</taxon>
        <taxon>Micrococcales</taxon>
        <taxon>Microbacteriaceae</taxon>
        <taxon>Gulosibacter</taxon>
    </lineage>
</organism>
<keyword evidence="3 6" id="KW-0812">Transmembrane</keyword>
<feature type="transmembrane region" description="Helical" evidence="6">
    <location>
        <begin position="506"/>
        <end position="524"/>
    </location>
</feature>
<accession>A0ABW5RL08</accession>
<dbReference type="EMBL" id="JBHUNF010000009">
    <property type="protein sequence ID" value="MFD2675455.1"/>
    <property type="molecule type" value="Genomic_DNA"/>
</dbReference>
<dbReference type="InterPro" id="IPR001279">
    <property type="entry name" value="Metallo-B-lactamas"/>
</dbReference>
<feature type="transmembrane region" description="Helical" evidence="6">
    <location>
        <begin position="52"/>
        <end position="73"/>
    </location>
</feature>
<comment type="subcellular location">
    <subcellularLocation>
        <location evidence="1">Cell membrane</location>
        <topology evidence="1">Multi-pass membrane protein</topology>
    </subcellularLocation>
</comment>
<dbReference type="Pfam" id="PF03772">
    <property type="entry name" value="Competence"/>
    <property type="match status" value="1"/>
</dbReference>
<evidence type="ECO:0000259" key="7">
    <source>
        <dbReference type="SMART" id="SM00849"/>
    </source>
</evidence>
<feature type="transmembrane region" description="Helical" evidence="6">
    <location>
        <begin position="403"/>
        <end position="421"/>
    </location>
</feature>
<dbReference type="PANTHER" id="PTHR30619">
    <property type="entry name" value="DNA INTERNALIZATION/COMPETENCE PROTEIN COMEC/REC2"/>
    <property type="match status" value="1"/>
</dbReference>
<keyword evidence="4 6" id="KW-1133">Transmembrane helix</keyword>